<evidence type="ECO:0000259" key="3">
    <source>
        <dbReference type="PROSITE" id="PS51186"/>
    </source>
</evidence>
<reference evidence="5" key="1">
    <citation type="submission" date="2016-10" db="EMBL/GenBank/DDBJ databases">
        <authorList>
            <person name="Varghese N."/>
            <person name="Submissions S."/>
        </authorList>
    </citation>
    <scope>NUCLEOTIDE SEQUENCE [LARGE SCALE GENOMIC DNA]</scope>
    <source>
        <strain evidence="5">DSM 46838</strain>
    </source>
</reference>
<dbReference type="PANTHER" id="PTHR43877">
    <property type="entry name" value="AMINOALKYLPHOSPHONATE N-ACETYLTRANSFERASE-RELATED-RELATED"/>
    <property type="match status" value="1"/>
</dbReference>
<dbReference type="InterPro" id="IPR000182">
    <property type="entry name" value="GNAT_dom"/>
</dbReference>
<proteinExistence type="predicted"/>
<keyword evidence="2" id="KW-0012">Acyltransferase</keyword>
<dbReference type="RefSeq" id="WP_092201921.1">
    <property type="nucleotide sequence ID" value="NZ_FOND01000016.1"/>
</dbReference>
<evidence type="ECO:0000313" key="5">
    <source>
        <dbReference type="Proteomes" id="UP000198589"/>
    </source>
</evidence>
<accession>A0A1I2JHS6</accession>
<dbReference type="InterPro" id="IPR050832">
    <property type="entry name" value="Bact_Acetyltransf"/>
</dbReference>
<dbReference type="Proteomes" id="UP000198589">
    <property type="component" value="Unassembled WGS sequence"/>
</dbReference>
<keyword evidence="5" id="KW-1185">Reference proteome</keyword>
<feature type="domain" description="N-acetyltransferase" evidence="3">
    <location>
        <begin position="12"/>
        <end position="166"/>
    </location>
</feature>
<dbReference type="PANTHER" id="PTHR43877:SF2">
    <property type="entry name" value="AMINOALKYLPHOSPHONATE N-ACETYLTRANSFERASE-RELATED"/>
    <property type="match status" value="1"/>
</dbReference>
<dbReference type="Pfam" id="PF00583">
    <property type="entry name" value="Acetyltransf_1"/>
    <property type="match status" value="2"/>
</dbReference>
<dbReference type="GO" id="GO:0016747">
    <property type="term" value="F:acyltransferase activity, transferring groups other than amino-acyl groups"/>
    <property type="evidence" value="ECO:0007669"/>
    <property type="project" value="InterPro"/>
</dbReference>
<dbReference type="EMBL" id="FOND01000016">
    <property type="protein sequence ID" value="SFF53530.1"/>
    <property type="molecule type" value="Genomic_DNA"/>
</dbReference>
<dbReference type="SUPFAM" id="SSF55729">
    <property type="entry name" value="Acyl-CoA N-acyltransferases (Nat)"/>
    <property type="match status" value="2"/>
</dbReference>
<organism evidence="4 5">
    <name type="scientific">Blastococcus tunisiensis</name>
    <dbReference type="NCBI Taxonomy" id="1798228"/>
    <lineage>
        <taxon>Bacteria</taxon>
        <taxon>Bacillati</taxon>
        <taxon>Actinomycetota</taxon>
        <taxon>Actinomycetes</taxon>
        <taxon>Geodermatophilales</taxon>
        <taxon>Geodermatophilaceae</taxon>
        <taxon>Blastococcus</taxon>
    </lineage>
</organism>
<keyword evidence="1" id="KW-0808">Transferase</keyword>
<dbReference type="STRING" id="1798228.SAMN05216574_11636"/>
<protein>
    <submittedName>
        <fullName evidence="4">Mycothiol synthase</fullName>
    </submittedName>
</protein>
<name>A0A1I2JHS6_9ACTN</name>
<dbReference type="CDD" id="cd04301">
    <property type="entry name" value="NAT_SF"/>
    <property type="match status" value="2"/>
</dbReference>
<evidence type="ECO:0000256" key="1">
    <source>
        <dbReference type="ARBA" id="ARBA00022679"/>
    </source>
</evidence>
<dbReference type="InterPro" id="IPR016181">
    <property type="entry name" value="Acyl_CoA_acyltransferase"/>
</dbReference>
<dbReference type="AlphaFoldDB" id="A0A1I2JHS6"/>
<dbReference type="PROSITE" id="PS51186">
    <property type="entry name" value="GNAT"/>
    <property type="match status" value="2"/>
</dbReference>
<dbReference type="Gene3D" id="3.40.630.30">
    <property type="match status" value="1"/>
</dbReference>
<feature type="domain" description="N-acetyltransferase" evidence="3">
    <location>
        <begin position="177"/>
        <end position="333"/>
    </location>
</feature>
<gene>
    <name evidence="4" type="ORF">SAMN05216574_11636</name>
</gene>
<dbReference type="OrthoDB" id="9799092at2"/>
<evidence type="ECO:0000256" key="2">
    <source>
        <dbReference type="ARBA" id="ARBA00023315"/>
    </source>
</evidence>
<evidence type="ECO:0000313" key="4">
    <source>
        <dbReference type="EMBL" id="SFF53530.1"/>
    </source>
</evidence>
<sequence length="333" mass="36269">MSTSRIPLPDGLTVRPLRADDAPAVAALLAAAEPVDHTGDHPDAADLTELWVNELVDLEHDGRLVQDRDGTVVGYATTIAPPTFRDAYGVHLQGRVHPDRRGQGIGRALLAWQLDRGAELHATRHPEAPARLTATVYTSQTSVEALLRRAGLEQLRWFFHMERPLTDLPDRRVVEGVHLVPLTPDRDEDVRHAHNAAFTEHYGSSERDAVSWQVMFTGMRAFRPDLSVLAVLDGEVVGYALAYVHESAARATGSRQSYFGQIGVVPQARGRGLSKAIIIEALHVAAANDCRTAGLEVDSENSAGALGLYESLGFATAHTQVSWSRRLPPRAAD</sequence>